<evidence type="ECO:0000313" key="3">
    <source>
        <dbReference type="EMBL" id="MDY0872164.1"/>
    </source>
</evidence>
<dbReference type="InterPro" id="IPR000572">
    <property type="entry name" value="OxRdtase_Mopterin-bd_dom"/>
</dbReference>
<dbReference type="RefSeq" id="WP_320500581.1">
    <property type="nucleotide sequence ID" value="NZ_JAXCLX010000001.1"/>
</dbReference>
<dbReference type="InterPro" id="IPR036374">
    <property type="entry name" value="OxRdtase_Mopterin-bd_sf"/>
</dbReference>
<feature type="domain" description="Oxidoreductase molybdopterin-binding" evidence="2">
    <location>
        <begin position="78"/>
        <end position="145"/>
    </location>
</feature>
<comment type="caution">
    <text evidence="3">The sequence shown here is derived from an EMBL/GenBank/DDBJ whole genome shotgun (WGS) entry which is preliminary data.</text>
</comment>
<accession>A0ABU5DZ02</accession>
<evidence type="ECO:0000256" key="1">
    <source>
        <dbReference type="SAM" id="SignalP"/>
    </source>
</evidence>
<gene>
    <name evidence="3" type="ORF">SMD31_09525</name>
</gene>
<sequence>MALGRAAIIAAFILLAGLPPAAAVEPLPAPTGPVVLVLEGTLDAHNTIDGKAAFDMAMLQALPKTAFNTTTIWTDGLQTFEGVKIADLMARLGAKPAEFNALATNDYEMSFPASDALDHGAIIAYAQNGAAIPLDNKGPLWIVYPYDQDAELANDRYLSQSVWSLDHMTLY</sequence>
<keyword evidence="1" id="KW-0732">Signal</keyword>
<dbReference type="Proteomes" id="UP001271769">
    <property type="component" value="Unassembled WGS sequence"/>
</dbReference>
<dbReference type="EMBL" id="JAXCLX010000001">
    <property type="protein sequence ID" value="MDY0872164.1"/>
    <property type="molecule type" value="Genomic_DNA"/>
</dbReference>
<proteinExistence type="predicted"/>
<evidence type="ECO:0000259" key="2">
    <source>
        <dbReference type="Pfam" id="PF00174"/>
    </source>
</evidence>
<feature type="chain" id="PRO_5047455643" evidence="1">
    <location>
        <begin position="23"/>
        <end position="171"/>
    </location>
</feature>
<organism evidence="3 4">
    <name type="scientific">Dongia rigui</name>
    <dbReference type="NCBI Taxonomy" id="940149"/>
    <lineage>
        <taxon>Bacteria</taxon>
        <taxon>Pseudomonadati</taxon>
        <taxon>Pseudomonadota</taxon>
        <taxon>Alphaproteobacteria</taxon>
        <taxon>Rhodospirillales</taxon>
        <taxon>Dongiaceae</taxon>
        <taxon>Dongia</taxon>
    </lineage>
</organism>
<name>A0ABU5DZ02_9PROT</name>
<dbReference type="Gene3D" id="3.90.420.10">
    <property type="entry name" value="Oxidoreductase, molybdopterin-binding domain"/>
    <property type="match status" value="1"/>
</dbReference>
<evidence type="ECO:0000313" key="4">
    <source>
        <dbReference type="Proteomes" id="UP001271769"/>
    </source>
</evidence>
<protein>
    <submittedName>
        <fullName evidence="3">Molybdopterin-dependent oxidoreductase</fullName>
    </submittedName>
</protein>
<reference evidence="3 4" key="1">
    <citation type="journal article" date="2013" name="Antonie Van Leeuwenhoek">
        <title>Dongia rigui sp. nov., isolated from freshwater of a large wetland in Korea.</title>
        <authorList>
            <person name="Baik K.S."/>
            <person name="Hwang Y.M."/>
            <person name="Choi J.S."/>
            <person name="Kwon J."/>
            <person name="Seong C.N."/>
        </authorList>
    </citation>
    <scope>NUCLEOTIDE SEQUENCE [LARGE SCALE GENOMIC DNA]</scope>
    <source>
        <strain evidence="3 4">04SU4-P</strain>
    </source>
</reference>
<dbReference type="SUPFAM" id="SSF56524">
    <property type="entry name" value="Oxidoreductase molybdopterin-binding domain"/>
    <property type="match status" value="1"/>
</dbReference>
<dbReference type="Pfam" id="PF00174">
    <property type="entry name" value="Oxidored_molyb"/>
    <property type="match status" value="1"/>
</dbReference>
<keyword evidence="4" id="KW-1185">Reference proteome</keyword>
<feature type="signal peptide" evidence="1">
    <location>
        <begin position="1"/>
        <end position="22"/>
    </location>
</feature>